<dbReference type="GO" id="GO:0051721">
    <property type="term" value="F:protein phosphatase 2A binding"/>
    <property type="evidence" value="ECO:0007669"/>
    <property type="project" value="TreeGrafter"/>
</dbReference>
<evidence type="ECO:0000256" key="10">
    <source>
        <dbReference type="ARBA" id="ARBA00023043"/>
    </source>
</evidence>
<evidence type="ECO:0000256" key="11">
    <source>
        <dbReference type="ARBA" id="ARBA00023136"/>
    </source>
</evidence>
<feature type="region of interest" description="Disordered" evidence="17">
    <location>
        <begin position="122"/>
        <end position="145"/>
    </location>
</feature>
<proteinExistence type="inferred from homology"/>
<evidence type="ECO:0000256" key="8">
    <source>
        <dbReference type="ARBA" id="ARBA00022968"/>
    </source>
</evidence>
<evidence type="ECO:0000256" key="6">
    <source>
        <dbReference type="ARBA" id="ARBA00022776"/>
    </source>
</evidence>
<feature type="region of interest" description="Disordered" evidence="17">
    <location>
        <begin position="903"/>
        <end position="933"/>
    </location>
</feature>
<keyword evidence="8" id="KW-0735">Signal-anchor</keyword>
<feature type="region of interest" description="Disordered" evidence="17">
    <location>
        <begin position="257"/>
        <end position="280"/>
    </location>
</feature>
<comment type="subcellular location">
    <subcellularLocation>
        <location evidence="1">Endoplasmic reticulum membrane</location>
        <topology evidence="1">Single-pass type III membrane protein</topology>
    </subcellularLocation>
</comment>
<evidence type="ECO:0000256" key="5">
    <source>
        <dbReference type="ARBA" id="ARBA00022692"/>
    </source>
</evidence>
<dbReference type="CDD" id="cd12944">
    <property type="entry name" value="LEM_ANKL2"/>
    <property type="match status" value="1"/>
</dbReference>
<name>A0AAD1W7R9_PELCU</name>
<evidence type="ECO:0000259" key="19">
    <source>
        <dbReference type="PROSITE" id="PS50954"/>
    </source>
</evidence>
<dbReference type="InterPro" id="IPR036770">
    <property type="entry name" value="Ankyrin_rpt-contain_sf"/>
</dbReference>
<protein>
    <recommendedName>
        <fullName evidence="15">Ankyrin repeat and LEM domain-containing protein 2</fullName>
    </recommendedName>
    <alternativeName>
        <fullName evidence="16">LEM domain-containing protein 4</fullName>
    </alternativeName>
</protein>
<dbReference type="AlphaFoldDB" id="A0AAD1W7R9"/>
<comment type="function">
    <text evidence="13">Involved in mitotic nuclear envelope reassembly by promoting dephosphorylation of BAF/BANF1 during mitotic exit. Coordinates the control of BAF/BANF1 dephosphorylation by inhibiting VRK1 kinase and promoting dephosphorylation of BAF/BANF1 by protein phosphatase 2A (PP2A), thereby facilitating nuclear envelope assembly. May regulate nuclear localization of VRK1 in non-dividing cells. It is unclear whether it acts as a real PP2A regulatory subunit or whether it is involved in recruitment of the PP2A complex. Involved in brain development.</text>
</comment>
<dbReference type="SMART" id="SM00248">
    <property type="entry name" value="ANK"/>
    <property type="match status" value="2"/>
</dbReference>
<dbReference type="EMBL" id="OW240916">
    <property type="protein sequence ID" value="CAH2295636.1"/>
    <property type="molecule type" value="Genomic_DNA"/>
</dbReference>
<keyword evidence="4" id="KW-0132">Cell division</keyword>
<evidence type="ECO:0000256" key="2">
    <source>
        <dbReference type="ARBA" id="ARBA00007597"/>
    </source>
</evidence>
<feature type="compositionally biased region" description="Polar residues" evidence="17">
    <location>
        <begin position="122"/>
        <end position="140"/>
    </location>
</feature>
<dbReference type="InterPro" id="IPR035006">
    <property type="entry name" value="LEM_ANKL2"/>
</dbReference>
<sequence length="960" mass="107276">MSVSGILPSWDFVEAWPALLACLVVALVGWLLRLGERRHWKQSHSVPPPATTQPGCQLLLVEQRMDKLLSQLKLLDPDELREEILKAGLKCGPVTSTTRFIFEKKLARALLEQQGVASSEILNPSHESPITNNGQPQYYTKQKHTSDEQDFGYSVGLNPPSEEPSLIDKDFVPVERSVYSSQACSQMNNKEPSLYYAVCPVLEDTLARNEKVHIYTDKKEALQAVKIMKGSRFKAFPSKDDAEKFARGACDYYPSPSKMSSLPQSPMQHTPSFRDAPSSPEVESINKEKANSFKSPRTQDLTAKLRKAVEKGDLAAFSDLIWSNPRYLIGSGDNPTVVQEGCRYNVMHVAAKENQAGICQLLLDTLENPEFMRLMYPDDDEIMLLKRIQYIVDLYLNTPDKMAFDTPLHFACKFGNADALNVLSSHPDIIRKPRNKYNQTPEEVICERSKNKSAELKARMREYLQGHFYVPLLRAEDNSSSPVIGAPWSPEQSDFLSQRRYTGSPKDPLLAVRAFAGPMSPSKAEDFRKMWKTPPRDRAGFFHNVRKTDPERGAERVGRELAHELDIPWLEYWDFLGCFSDLSSQEGLGKLEEFLSKRESSERTLLESDHEFCNKYKTPSPSGRNRKFCNSISVGAFLDDEEDMSIEIKNRQNAALKRSPSLASAETISTPECIIDTHVHPNSTQHNQAKPGFCSPLCSERILPGENRHQAVEEGMLSPVSNLMAEFEKLSFADLMQSDNDAHWKDDSPFANEATISHNMSQANISGNKADTLAGRLSTQTECCGLTQVEQLLPDLSLKDNPSPPGQPELAGLHTSSGSPIHQLVMTTPSKNQSTKTTFLLGKEPSKLDSNVLSAVEHVEIDTQKYPCISRWIEAIQSYPSSDRQSWPSPAVLSGKNKPQIFNSPGSHGFSTPGRHSPIPGSPGKYTNTPDFSSPGRYSPAYASHIQILRLRQFSDHSAI</sequence>
<dbReference type="Gene3D" id="1.10.720.40">
    <property type="match status" value="1"/>
</dbReference>
<dbReference type="PROSITE" id="PS50954">
    <property type="entry name" value="LEM"/>
    <property type="match status" value="1"/>
</dbReference>
<evidence type="ECO:0000256" key="12">
    <source>
        <dbReference type="ARBA" id="ARBA00023306"/>
    </source>
</evidence>
<evidence type="ECO:0000256" key="1">
    <source>
        <dbReference type="ARBA" id="ARBA00004643"/>
    </source>
</evidence>
<feature type="region of interest" description="Disordered" evidence="17">
    <location>
        <begin position="799"/>
        <end position="821"/>
    </location>
</feature>
<evidence type="ECO:0000256" key="13">
    <source>
        <dbReference type="ARBA" id="ARBA00056222"/>
    </source>
</evidence>
<keyword evidence="9 18" id="KW-1133">Transmembrane helix</keyword>
<reference evidence="20" key="1">
    <citation type="submission" date="2022-03" db="EMBL/GenBank/DDBJ databases">
        <authorList>
            <person name="Alioto T."/>
            <person name="Alioto T."/>
            <person name="Gomez Garrido J."/>
        </authorList>
    </citation>
    <scope>NUCLEOTIDE SEQUENCE</scope>
</reference>
<dbReference type="GO" id="GO:0007399">
    <property type="term" value="P:nervous system development"/>
    <property type="evidence" value="ECO:0007669"/>
    <property type="project" value="UniProtKB-ARBA"/>
</dbReference>
<keyword evidence="5 18" id="KW-0812">Transmembrane</keyword>
<evidence type="ECO:0000313" key="21">
    <source>
        <dbReference type="Proteomes" id="UP001295444"/>
    </source>
</evidence>
<comment type="subunit">
    <text evidence="14">Interacts with BAF/BANF1. Interacts with protein phosphatase 2A (PP2A) components PPP2C (PPP2CA or PPP2CB) and PPP2R1A.</text>
</comment>
<dbReference type="InterPro" id="IPR003887">
    <property type="entry name" value="LEM_dom"/>
</dbReference>
<keyword evidence="12" id="KW-0131">Cell cycle</keyword>
<feature type="domain" description="LEM" evidence="19">
    <location>
        <begin position="69"/>
        <end position="113"/>
    </location>
</feature>
<keyword evidence="11 18" id="KW-0472">Membrane</keyword>
<evidence type="ECO:0000256" key="7">
    <source>
        <dbReference type="ARBA" id="ARBA00022824"/>
    </source>
</evidence>
<evidence type="ECO:0000256" key="14">
    <source>
        <dbReference type="ARBA" id="ARBA00063367"/>
    </source>
</evidence>
<evidence type="ECO:0000256" key="16">
    <source>
        <dbReference type="ARBA" id="ARBA00081980"/>
    </source>
</evidence>
<feature type="transmembrane region" description="Helical" evidence="18">
    <location>
        <begin position="15"/>
        <end position="32"/>
    </location>
</feature>
<dbReference type="Proteomes" id="UP001295444">
    <property type="component" value="Chromosome 05"/>
</dbReference>
<keyword evidence="6" id="KW-0498">Mitosis</keyword>
<evidence type="ECO:0000256" key="15">
    <source>
        <dbReference type="ARBA" id="ARBA00074558"/>
    </source>
</evidence>
<dbReference type="Pfam" id="PF03020">
    <property type="entry name" value="LEM"/>
    <property type="match status" value="1"/>
</dbReference>
<evidence type="ECO:0000256" key="4">
    <source>
        <dbReference type="ARBA" id="ARBA00022618"/>
    </source>
</evidence>
<evidence type="ECO:0000313" key="20">
    <source>
        <dbReference type="EMBL" id="CAH2295636.1"/>
    </source>
</evidence>
<accession>A0AAD1W7R9</accession>
<evidence type="ECO:0000256" key="18">
    <source>
        <dbReference type="SAM" id="Phobius"/>
    </source>
</evidence>
<dbReference type="FunFam" id="1.10.720.40:FF:000001">
    <property type="entry name" value="LEM domain containing 2, isoform CRA_a"/>
    <property type="match status" value="1"/>
</dbReference>
<dbReference type="Pfam" id="PF24567">
    <property type="entry name" value="ANKLE2_3rd"/>
    <property type="match status" value="1"/>
</dbReference>
<feature type="compositionally biased region" description="Polar residues" evidence="17">
    <location>
        <begin position="257"/>
        <end position="271"/>
    </location>
</feature>
<dbReference type="InterPro" id="IPR056237">
    <property type="entry name" value="ANKLE2_3rd"/>
</dbReference>
<dbReference type="SUPFAM" id="SSF48403">
    <property type="entry name" value="Ankyrin repeat"/>
    <property type="match status" value="1"/>
</dbReference>
<dbReference type="PANTHER" id="PTHR12349:SF4">
    <property type="entry name" value="ANKYRIN REPEAT AND LEM DOMAIN-CONTAINING PROTEIN 2"/>
    <property type="match status" value="1"/>
</dbReference>
<comment type="similarity">
    <text evidence="2">Belongs to the ANKLE2 family.</text>
</comment>
<evidence type="ECO:0000256" key="17">
    <source>
        <dbReference type="SAM" id="MobiDB-lite"/>
    </source>
</evidence>
<dbReference type="FunFam" id="1.25.40.20:FF:000072">
    <property type="entry name" value="Ankyrin repeat and LEM domain containing 2"/>
    <property type="match status" value="1"/>
</dbReference>
<dbReference type="PANTHER" id="PTHR12349">
    <property type="entry name" value="ANKYRIN REPEAT AND LEM DOMAIN-CONTAINING PROTEIN 2"/>
    <property type="match status" value="1"/>
</dbReference>
<dbReference type="GO" id="GO:0051301">
    <property type="term" value="P:cell division"/>
    <property type="evidence" value="ECO:0007669"/>
    <property type="project" value="UniProtKB-KW"/>
</dbReference>
<keyword evidence="21" id="KW-1185">Reference proteome</keyword>
<keyword evidence="10" id="KW-0040">ANK repeat</keyword>
<dbReference type="SUPFAM" id="SSF63451">
    <property type="entry name" value="LEM domain"/>
    <property type="match status" value="1"/>
</dbReference>
<keyword evidence="7" id="KW-0256">Endoplasmic reticulum</keyword>
<dbReference type="Gene3D" id="1.25.40.20">
    <property type="entry name" value="Ankyrin repeat-containing domain"/>
    <property type="match status" value="1"/>
</dbReference>
<evidence type="ECO:0000256" key="3">
    <source>
        <dbReference type="ARBA" id="ARBA00022553"/>
    </source>
</evidence>
<evidence type="ECO:0000256" key="9">
    <source>
        <dbReference type="ARBA" id="ARBA00022989"/>
    </source>
</evidence>
<dbReference type="GO" id="GO:0031468">
    <property type="term" value="P:nuclear membrane reassembly"/>
    <property type="evidence" value="ECO:0007669"/>
    <property type="project" value="UniProtKB-ARBA"/>
</dbReference>
<dbReference type="InterPro" id="IPR011015">
    <property type="entry name" value="LEM/LEM-like_dom_sf"/>
</dbReference>
<keyword evidence="3" id="KW-0597">Phosphoprotein</keyword>
<dbReference type="InterPro" id="IPR002110">
    <property type="entry name" value="Ankyrin_rpt"/>
</dbReference>
<gene>
    <name evidence="20" type="ORF">PECUL_23A033056</name>
</gene>
<organism evidence="20 21">
    <name type="scientific">Pelobates cultripes</name>
    <name type="common">Western spadefoot toad</name>
    <dbReference type="NCBI Taxonomy" id="61616"/>
    <lineage>
        <taxon>Eukaryota</taxon>
        <taxon>Metazoa</taxon>
        <taxon>Chordata</taxon>
        <taxon>Craniata</taxon>
        <taxon>Vertebrata</taxon>
        <taxon>Euteleostomi</taxon>
        <taxon>Amphibia</taxon>
        <taxon>Batrachia</taxon>
        <taxon>Anura</taxon>
        <taxon>Pelobatoidea</taxon>
        <taxon>Pelobatidae</taxon>
        <taxon>Pelobates</taxon>
    </lineage>
</organism>
<dbReference type="GO" id="GO:0005789">
    <property type="term" value="C:endoplasmic reticulum membrane"/>
    <property type="evidence" value="ECO:0007669"/>
    <property type="project" value="UniProtKB-SubCell"/>
</dbReference>
<dbReference type="SMART" id="SM00540">
    <property type="entry name" value="LEM"/>
    <property type="match status" value="1"/>
</dbReference>